<keyword evidence="7" id="KW-1185">Reference proteome</keyword>
<evidence type="ECO:0000256" key="4">
    <source>
        <dbReference type="SAM" id="Phobius"/>
    </source>
</evidence>
<comment type="caution">
    <text evidence="6">The sequence shown here is derived from an EMBL/GenBank/DDBJ whole genome shotgun (WGS) entry which is preliminary data.</text>
</comment>
<dbReference type="SMART" id="SM00283">
    <property type="entry name" value="MA"/>
    <property type="match status" value="1"/>
</dbReference>
<dbReference type="GO" id="GO:0016020">
    <property type="term" value="C:membrane"/>
    <property type="evidence" value="ECO:0007669"/>
    <property type="project" value="InterPro"/>
</dbReference>
<feature type="transmembrane region" description="Helical" evidence="4">
    <location>
        <begin position="181"/>
        <end position="202"/>
    </location>
</feature>
<dbReference type="Pfam" id="PF00015">
    <property type="entry name" value="MCPsignal"/>
    <property type="match status" value="1"/>
</dbReference>
<sequence>MKQIKPLLRGFVVLVLILVSALTATVVFQLSYLERRSEYEHSITDKLVDGLGEARLQVVQVQQFLTDASATGEQDGIDDGKKAYDATIKALEEIVRLAPEHAQAVDVLKASVGKLHETGLRMVAGYKESREAGNAIMKAPDGFDQQSEATQKLVEALAATINGQQREAVDTVTRSIRLTRWTCGVLGLALALFVVIGSIRLYRLIIAEIGAEPAIGVEIARQLASGDLSEVKAAEGAPGDSLIAHLRTMRAKWTDVASGLRGHAALMIAASSELASNSHALAEGSMMQSAATSAIASNIEQLSASVDEIALQAAEANAEVAKLGQQAESSGAVIEKVADEVHAVASTVGEAAGQVAELERRAEEIAGIVTSIREIADQTNLLALNAAIEAARAGESGRGFAVVADEVRKLADRTGASTVSISKMIDEVRGATERIVATMREGEARVESSVALAREAYAAMREVRSVSASACEQVDRINHALTEQRQNTHDIARHMEGIADSTTVNANAAEGVAVTSRNIDSLAQAIEHDVGYFKTSATSGGSAELW</sequence>
<evidence type="ECO:0000313" key="6">
    <source>
        <dbReference type="EMBL" id="MBB4013306.1"/>
    </source>
</evidence>
<gene>
    <name evidence="6" type="ORF">GGR36_002652</name>
</gene>
<dbReference type="SUPFAM" id="SSF58104">
    <property type="entry name" value="Methyl-accepting chemotaxis protein (MCP) signaling domain"/>
    <property type="match status" value="1"/>
</dbReference>
<reference evidence="6 7" key="1">
    <citation type="submission" date="2020-08" db="EMBL/GenBank/DDBJ databases">
        <title>Genomic Encyclopedia of Type Strains, Phase IV (KMG-IV): sequencing the most valuable type-strain genomes for metagenomic binning, comparative biology and taxonomic classification.</title>
        <authorList>
            <person name="Goeker M."/>
        </authorList>
    </citation>
    <scope>NUCLEOTIDE SEQUENCE [LARGE SCALE GENOMIC DNA]</scope>
    <source>
        <strain evidence="6 7">DSM 106739</strain>
    </source>
</reference>
<name>A0A840BR88_9RHOO</name>
<dbReference type="PANTHER" id="PTHR32089">
    <property type="entry name" value="METHYL-ACCEPTING CHEMOTAXIS PROTEIN MCPB"/>
    <property type="match status" value="1"/>
</dbReference>
<dbReference type="Proteomes" id="UP000561045">
    <property type="component" value="Unassembled WGS sequence"/>
</dbReference>
<keyword evidence="1 2" id="KW-0807">Transducer</keyword>
<feature type="coiled-coil region" evidence="3">
    <location>
        <begin position="299"/>
        <end position="326"/>
    </location>
</feature>
<evidence type="ECO:0000259" key="5">
    <source>
        <dbReference type="PROSITE" id="PS50111"/>
    </source>
</evidence>
<dbReference type="GO" id="GO:0007165">
    <property type="term" value="P:signal transduction"/>
    <property type="evidence" value="ECO:0007669"/>
    <property type="project" value="UniProtKB-KW"/>
</dbReference>
<evidence type="ECO:0000313" key="7">
    <source>
        <dbReference type="Proteomes" id="UP000561045"/>
    </source>
</evidence>
<dbReference type="InterPro" id="IPR004089">
    <property type="entry name" value="MCPsignal_dom"/>
</dbReference>
<keyword evidence="4" id="KW-0472">Membrane</keyword>
<dbReference type="Gene3D" id="1.10.287.950">
    <property type="entry name" value="Methyl-accepting chemotaxis protein"/>
    <property type="match status" value="1"/>
</dbReference>
<feature type="transmembrane region" description="Helical" evidence="4">
    <location>
        <begin position="12"/>
        <end position="33"/>
    </location>
</feature>
<accession>A0A840BR88</accession>
<dbReference type="AlphaFoldDB" id="A0A840BR88"/>
<keyword evidence="3" id="KW-0175">Coiled coil</keyword>
<dbReference type="EMBL" id="JACIET010000002">
    <property type="protein sequence ID" value="MBB4013306.1"/>
    <property type="molecule type" value="Genomic_DNA"/>
</dbReference>
<dbReference type="PROSITE" id="PS50111">
    <property type="entry name" value="CHEMOTAXIS_TRANSDUC_2"/>
    <property type="match status" value="1"/>
</dbReference>
<keyword evidence="4" id="KW-0812">Transmembrane</keyword>
<keyword evidence="4" id="KW-1133">Transmembrane helix</keyword>
<proteinExistence type="predicted"/>
<organism evidence="6 7">
    <name type="scientific">Niveibacterium umoris</name>
    <dbReference type="NCBI Taxonomy" id="1193620"/>
    <lineage>
        <taxon>Bacteria</taxon>
        <taxon>Pseudomonadati</taxon>
        <taxon>Pseudomonadota</taxon>
        <taxon>Betaproteobacteria</taxon>
        <taxon>Rhodocyclales</taxon>
        <taxon>Rhodocyclaceae</taxon>
        <taxon>Niveibacterium</taxon>
    </lineage>
</organism>
<dbReference type="PANTHER" id="PTHR32089:SF112">
    <property type="entry name" value="LYSOZYME-LIKE PROTEIN-RELATED"/>
    <property type="match status" value="1"/>
</dbReference>
<dbReference type="RefSeq" id="WP_183635197.1">
    <property type="nucleotide sequence ID" value="NZ_BAABLE010000005.1"/>
</dbReference>
<dbReference type="CDD" id="cd11386">
    <property type="entry name" value="MCP_signal"/>
    <property type="match status" value="1"/>
</dbReference>
<evidence type="ECO:0000256" key="3">
    <source>
        <dbReference type="SAM" id="Coils"/>
    </source>
</evidence>
<evidence type="ECO:0000256" key="2">
    <source>
        <dbReference type="PROSITE-ProRule" id="PRU00284"/>
    </source>
</evidence>
<feature type="domain" description="Methyl-accepting transducer" evidence="5">
    <location>
        <begin position="263"/>
        <end position="499"/>
    </location>
</feature>
<protein>
    <submittedName>
        <fullName evidence="6">Methyl-accepting chemotaxis protein</fullName>
    </submittedName>
</protein>
<evidence type="ECO:0000256" key="1">
    <source>
        <dbReference type="ARBA" id="ARBA00023224"/>
    </source>
</evidence>